<protein>
    <submittedName>
        <fullName evidence="1">Uncharacterized protein</fullName>
    </submittedName>
</protein>
<proteinExistence type="predicted"/>
<gene>
    <name evidence="1" type="ORF">M747DRAFT_34856</name>
</gene>
<dbReference type="AlphaFoldDB" id="A0A370C433"/>
<dbReference type="Proteomes" id="UP000253845">
    <property type="component" value="Unassembled WGS sequence"/>
</dbReference>
<dbReference type="EMBL" id="KZ851914">
    <property type="protein sequence ID" value="RDH20382.1"/>
    <property type="molecule type" value="Genomic_DNA"/>
</dbReference>
<name>A0A370C433_ASPNG</name>
<organism evidence="1 2">
    <name type="scientific">Aspergillus niger ATCC 13496</name>
    <dbReference type="NCBI Taxonomy" id="1353008"/>
    <lineage>
        <taxon>Eukaryota</taxon>
        <taxon>Fungi</taxon>
        <taxon>Dikarya</taxon>
        <taxon>Ascomycota</taxon>
        <taxon>Pezizomycotina</taxon>
        <taxon>Eurotiomycetes</taxon>
        <taxon>Eurotiomycetidae</taxon>
        <taxon>Eurotiales</taxon>
        <taxon>Aspergillaceae</taxon>
        <taxon>Aspergillus</taxon>
        <taxon>Aspergillus subgen. Circumdati</taxon>
    </lineage>
</organism>
<evidence type="ECO:0000313" key="1">
    <source>
        <dbReference type="EMBL" id="RDH20382.1"/>
    </source>
</evidence>
<dbReference type="VEuPathDB" id="FungiDB:M747DRAFT_34856"/>
<evidence type="ECO:0000313" key="2">
    <source>
        <dbReference type="Proteomes" id="UP000253845"/>
    </source>
</evidence>
<reference evidence="1 2" key="1">
    <citation type="submission" date="2018-07" db="EMBL/GenBank/DDBJ databases">
        <title>Section-level genome sequencing of Aspergillus section Nigri to investigate inter- and intra-species variation.</title>
        <authorList>
            <consortium name="DOE Joint Genome Institute"/>
            <person name="Vesth T.C."/>
            <person name="Nybo J.L."/>
            <person name="Theobald S."/>
            <person name="Frisvad J.C."/>
            <person name="Larsen T.O."/>
            <person name="Nielsen K.F."/>
            <person name="Hoof J.B."/>
            <person name="Brandl J."/>
            <person name="Salamov A."/>
            <person name="Riley R."/>
            <person name="Gladden J.M."/>
            <person name="Phatale P."/>
            <person name="Nielsen M.T."/>
            <person name="Lyhne E.K."/>
            <person name="Kogle M.E."/>
            <person name="Strasser K."/>
            <person name="McDonnell E."/>
            <person name="Barry K."/>
            <person name="Clum A."/>
            <person name="Chen C."/>
            <person name="Nolan M."/>
            <person name="Sandor L."/>
            <person name="Kuo A."/>
            <person name="Lipzen A."/>
            <person name="Hainaut M."/>
            <person name="Drula E."/>
            <person name="Tsang A."/>
            <person name="Magnuson J.K."/>
            <person name="Henrissat B."/>
            <person name="Wiebenga A."/>
            <person name="Simmons B.A."/>
            <person name="Makela M.R."/>
            <person name="De vries R.P."/>
            <person name="Grigoriev I.V."/>
            <person name="Mortensen U.H."/>
            <person name="Baker S.E."/>
            <person name="Andersen M.R."/>
        </authorList>
    </citation>
    <scope>NUCLEOTIDE SEQUENCE [LARGE SCALE GENOMIC DNA]</scope>
    <source>
        <strain evidence="1 2">ATCC 13496</strain>
    </source>
</reference>
<sequence length="76" mass="8040">MPPNSVLGVSGSACSGLLGYTCLTPPEIPSLPLKHSEAHSDKIGPVTCSHCLVPLDLCLHNINTRSSLQQFRALLC</sequence>
<accession>A0A370C433</accession>